<organism evidence="2 3">
    <name type="scientific">Thermoflexus hugenholtzii JAD2</name>
    <dbReference type="NCBI Taxonomy" id="877466"/>
    <lineage>
        <taxon>Bacteria</taxon>
        <taxon>Bacillati</taxon>
        <taxon>Chloroflexota</taxon>
        <taxon>Thermoflexia</taxon>
        <taxon>Thermoflexales</taxon>
        <taxon>Thermoflexaceae</taxon>
        <taxon>Thermoflexus</taxon>
    </lineage>
</organism>
<evidence type="ECO:0000313" key="3">
    <source>
        <dbReference type="Proteomes" id="UP000197025"/>
    </source>
</evidence>
<dbReference type="RefSeq" id="WP_088572026.1">
    <property type="nucleotide sequence ID" value="NZ_FYEK01000054.1"/>
</dbReference>
<dbReference type="AlphaFoldDB" id="A0A212RHE5"/>
<accession>A0A212RHE5</accession>
<evidence type="ECO:0000259" key="1">
    <source>
        <dbReference type="Pfam" id="PF13946"/>
    </source>
</evidence>
<gene>
    <name evidence="2" type="ORF">SAMN02746019_00015130</name>
</gene>
<dbReference type="EMBL" id="FYEK01000054">
    <property type="protein sequence ID" value="SNB71836.1"/>
    <property type="molecule type" value="Genomic_DNA"/>
</dbReference>
<reference evidence="3" key="1">
    <citation type="submission" date="2017-06" db="EMBL/GenBank/DDBJ databases">
        <authorList>
            <person name="Varghese N."/>
            <person name="Submissions S."/>
        </authorList>
    </citation>
    <scope>NUCLEOTIDE SEQUENCE [LARGE SCALE GENOMIC DNA]</scope>
    <source>
        <strain evidence="3">JAD2</strain>
    </source>
</reference>
<sequence>MAHVRVIMRLLFEWGKLVLQAHQWPDDRLFVRTVYRACLRREPDRDGEAFYLTALHRGSMSKLDVLRSVLESNEFKQIYGLPVHPLNALHQARMMLIRTHLPMARVIVDLGGTAEDHPEGALLAMGYP</sequence>
<dbReference type="InterPro" id="IPR025282">
    <property type="entry name" value="DUF4214"/>
</dbReference>
<dbReference type="Proteomes" id="UP000197025">
    <property type="component" value="Unassembled WGS sequence"/>
</dbReference>
<dbReference type="InParanoid" id="A0A212RHE5"/>
<protein>
    <recommendedName>
        <fullName evidence="1">DUF4214 domain-containing protein</fullName>
    </recommendedName>
</protein>
<name>A0A212RHE5_9CHLR</name>
<dbReference type="OrthoDB" id="7560647at2"/>
<keyword evidence="3" id="KW-1185">Reference proteome</keyword>
<dbReference type="Pfam" id="PF13946">
    <property type="entry name" value="DUF4214"/>
    <property type="match status" value="1"/>
</dbReference>
<feature type="domain" description="DUF4214" evidence="1">
    <location>
        <begin position="25"/>
        <end position="77"/>
    </location>
</feature>
<evidence type="ECO:0000313" key="2">
    <source>
        <dbReference type="EMBL" id="SNB71836.1"/>
    </source>
</evidence>
<proteinExistence type="predicted"/>